<proteinExistence type="predicted"/>
<name>A0A9Q8WI12_9PEZI</name>
<keyword evidence="2" id="KW-1185">Reference proteome</keyword>
<evidence type="ECO:0000313" key="2">
    <source>
        <dbReference type="Proteomes" id="UP000830671"/>
    </source>
</evidence>
<dbReference type="EMBL" id="CP019476">
    <property type="protein sequence ID" value="UQC83360.1"/>
    <property type="molecule type" value="Genomic_DNA"/>
</dbReference>
<dbReference type="KEGG" id="clup:CLUP02_08855"/>
<sequence>MPYLSLPWYILRPAAGGRTSRCSSSQTLTGPKQNNDLPRLFWSVFLRRFGRRECGPTQGVLRCLGRTGAWDDPAPSESSYKLTSGKARIDSSATGYPAFVSRGIKSRNPRRNGIFMHVEEGHFQVCVTFLLRALHNKYVPIFFSFFVPSNLHLHLHLRGMYTCTSPASPYFFDPSSSRRSSPPPFHPSDVERALPVVASQSHVNYRSSVEMHALASTIPTRLSPQHVSASANSAKCLHLGSRFTDSPGMASSNPCLREWVPLLGRAVKQNDGFFKVARQGTSRKVCILYPQPITIRPVPIACRCSASPVMPGVFRVREFRSGPSYDRHHLQYGMGPSRASCLESCRSLTHHARISDKTIRKHSYKHMFQDLSGGRHIHSEGLLSDTSNKRLDTTSHLSRERWLGCQSMIGPKASVTHPGQLNIAGGALSTITDLKMEGKLTDLHRPYH</sequence>
<dbReference type="RefSeq" id="XP_049144979.1">
    <property type="nucleotide sequence ID" value="XM_049287836.1"/>
</dbReference>
<evidence type="ECO:0000313" key="1">
    <source>
        <dbReference type="EMBL" id="UQC83360.1"/>
    </source>
</evidence>
<dbReference type="AlphaFoldDB" id="A0A9Q8WI12"/>
<reference evidence="1" key="1">
    <citation type="journal article" date="2021" name="Mol. Plant Microbe Interact.">
        <title>Complete Genome Sequence of the Plant-Pathogenic Fungus Colletotrichum lupini.</title>
        <authorList>
            <person name="Baroncelli R."/>
            <person name="Pensec F."/>
            <person name="Da Lio D."/>
            <person name="Boufleur T."/>
            <person name="Vicente I."/>
            <person name="Sarrocco S."/>
            <person name="Picot A."/>
            <person name="Baraldi E."/>
            <person name="Sukno S."/>
            <person name="Thon M."/>
            <person name="Le Floch G."/>
        </authorList>
    </citation>
    <scope>NUCLEOTIDE SEQUENCE</scope>
    <source>
        <strain evidence="1">IMI 504893</strain>
    </source>
</reference>
<accession>A0A9Q8WI12</accession>
<gene>
    <name evidence="1" type="ORF">CLUP02_08855</name>
</gene>
<dbReference type="GeneID" id="73342846"/>
<dbReference type="Proteomes" id="UP000830671">
    <property type="component" value="Chromosome 4"/>
</dbReference>
<organism evidence="1 2">
    <name type="scientific">Colletotrichum lupini</name>
    <dbReference type="NCBI Taxonomy" id="145971"/>
    <lineage>
        <taxon>Eukaryota</taxon>
        <taxon>Fungi</taxon>
        <taxon>Dikarya</taxon>
        <taxon>Ascomycota</taxon>
        <taxon>Pezizomycotina</taxon>
        <taxon>Sordariomycetes</taxon>
        <taxon>Hypocreomycetidae</taxon>
        <taxon>Glomerellales</taxon>
        <taxon>Glomerellaceae</taxon>
        <taxon>Colletotrichum</taxon>
        <taxon>Colletotrichum acutatum species complex</taxon>
    </lineage>
</organism>
<protein>
    <submittedName>
        <fullName evidence="1">Uncharacterized protein</fullName>
    </submittedName>
</protein>